<dbReference type="Proteomes" id="UP000324091">
    <property type="component" value="Chromosome 16"/>
</dbReference>
<dbReference type="EMBL" id="RHFK02000008">
    <property type="protein sequence ID" value="TWW72174.1"/>
    <property type="molecule type" value="Genomic_DNA"/>
</dbReference>
<reference evidence="2 3" key="1">
    <citation type="submission" date="2019-04" db="EMBL/GenBank/DDBJ databases">
        <title>Chromosome genome assembly for Takifugu flavidus.</title>
        <authorList>
            <person name="Xiao S."/>
        </authorList>
    </citation>
    <scope>NUCLEOTIDE SEQUENCE [LARGE SCALE GENOMIC DNA]</scope>
    <source>
        <strain evidence="2">HTHZ2018</strain>
        <tissue evidence="2">Muscle</tissue>
    </source>
</reference>
<gene>
    <name evidence="2" type="ORF">D4764_16G0006710</name>
</gene>
<feature type="region of interest" description="Disordered" evidence="1">
    <location>
        <begin position="1"/>
        <end position="22"/>
    </location>
</feature>
<sequence>MDTRPSPASPPPCRDNTPRQEGEPIRADWLFDQLAGFASPSPTASVLIGVHEKVGGRFFVQLSRTWIREAFHCKYADWDTCAEDLPPEFPGLRPSAVSDPWSVVAMRPARDTESPSLLSRLLLLCLGSRDLPLPRSAALVKATPEACVSWVVRDSPVGVRHRLSAWRAGGETARGQKEAAAYLLGKTTYNINANRNSPRPPLPPAPPGAAPWGPVCFPARGTGGGTLMRCSGHREMRHNLPAPGLGEIAVFTF</sequence>
<protein>
    <submittedName>
        <fullName evidence="2">Uncharacterized protein</fullName>
    </submittedName>
</protein>
<comment type="caution">
    <text evidence="2">The sequence shown here is derived from an EMBL/GenBank/DDBJ whole genome shotgun (WGS) entry which is preliminary data.</text>
</comment>
<name>A0A5C6NXF8_9TELE</name>
<accession>A0A5C6NXF8</accession>
<proteinExistence type="predicted"/>
<dbReference type="AlphaFoldDB" id="A0A5C6NXF8"/>
<evidence type="ECO:0000256" key="1">
    <source>
        <dbReference type="SAM" id="MobiDB-lite"/>
    </source>
</evidence>
<evidence type="ECO:0000313" key="3">
    <source>
        <dbReference type="Proteomes" id="UP000324091"/>
    </source>
</evidence>
<organism evidence="2 3">
    <name type="scientific">Takifugu flavidus</name>
    <name type="common">sansaifugu</name>
    <dbReference type="NCBI Taxonomy" id="433684"/>
    <lineage>
        <taxon>Eukaryota</taxon>
        <taxon>Metazoa</taxon>
        <taxon>Chordata</taxon>
        <taxon>Craniata</taxon>
        <taxon>Vertebrata</taxon>
        <taxon>Euteleostomi</taxon>
        <taxon>Actinopterygii</taxon>
        <taxon>Neopterygii</taxon>
        <taxon>Teleostei</taxon>
        <taxon>Neoteleostei</taxon>
        <taxon>Acanthomorphata</taxon>
        <taxon>Eupercaria</taxon>
        <taxon>Tetraodontiformes</taxon>
        <taxon>Tetradontoidea</taxon>
        <taxon>Tetraodontidae</taxon>
        <taxon>Takifugu</taxon>
    </lineage>
</organism>
<keyword evidence="3" id="KW-1185">Reference proteome</keyword>
<evidence type="ECO:0000313" key="2">
    <source>
        <dbReference type="EMBL" id="TWW72174.1"/>
    </source>
</evidence>